<gene>
    <name evidence="1" type="ORF">O1611_g4552</name>
</gene>
<evidence type="ECO:0000313" key="2">
    <source>
        <dbReference type="Proteomes" id="UP001153332"/>
    </source>
</evidence>
<dbReference type="Proteomes" id="UP001153332">
    <property type="component" value="Unassembled WGS sequence"/>
</dbReference>
<evidence type="ECO:0000313" key="1">
    <source>
        <dbReference type="EMBL" id="KAJ8129079.1"/>
    </source>
</evidence>
<protein>
    <submittedName>
        <fullName evidence="1">Uncharacterized protein</fullName>
    </submittedName>
</protein>
<accession>A0ACC2JNL1</accession>
<organism evidence="1 2">
    <name type="scientific">Lasiodiplodia mahajangana</name>
    <dbReference type="NCBI Taxonomy" id="1108764"/>
    <lineage>
        <taxon>Eukaryota</taxon>
        <taxon>Fungi</taxon>
        <taxon>Dikarya</taxon>
        <taxon>Ascomycota</taxon>
        <taxon>Pezizomycotina</taxon>
        <taxon>Dothideomycetes</taxon>
        <taxon>Dothideomycetes incertae sedis</taxon>
        <taxon>Botryosphaeriales</taxon>
        <taxon>Botryosphaeriaceae</taxon>
        <taxon>Lasiodiplodia</taxon>
    </lineage>
</organism>
<reference evidence="1" key="1">
    <citation type="submission" date="2022-12" db="EMBL/GenBank/DDBJ databases">
        <title>Genome Sequence of Lasiodiplodia mahajangana.</title>
        <authorList>
            <person name="Buettner E."/>
        </authorList>
    </citation>
    <scope>NUCLEOTIDE SEQUENCE</scope>
    <source>
        <strain evidence="1">VT137</strain>
    </source>
</reference>
<keyword evidence="2" id="KW-1185">Reference proteome</keyword>
<proteinExistence type="predicted"/>
<dbReference type="EMBL" id="JAPUUL010000870">
    <property type="protein sequence ID" value="KAJ8129079.1"/>
    <property type="molecule type" value="Genomic_DNA"/>
</dbReference>
<name>A0ACC2JNL1_9PEZI</name>
<sequence>MESQIADAHKAGESHTTSVALISTNSVFHLVIVIAYVIAGWRKVSSMSDISAVNEEPFEVREASEGKGLGCFATRDIKAGETVLVTHSWITWTETKMVDRRVDAYIALYDRLDEEEKRAWAALAASSGHYLETAFAVYLRMRKPLGGRLFTVEEQEYYLHLMLALENNCFEMDSERRSGERAGLFIQASRFNHSCDPNVHYTTSAERRRWVGRATRDIRLGEELTISYLPLYHPTEERQASTMDWGFKCLCDRCRGAEDTYTASLAEALFLADKTAQDKTEPDGTEPDGAEPDGAEPDRTEPDGTEPDRTQTYRFGDSFEEDDSRLRTRIALLRELVDREGDGEDSKWRRRELVHALWDASQFRRHWLWGWLEEGAPQDAVLRYLTIDTSYCSEALAVAQTAWPANHEMVRVSRASLRGSFNIWRRAGLNPSNWPGAAPAQAPAEAPGENPAEGPDEDPSEAPAEAPARALAEDNAYDDEDLDGDTDVEMED</sequence>
<comment type="caution">
    <text evidence="1">The sequence shown here is derived from an EMBL/GenBank/DDBJ whole genome shotgun (WGS) entry which is preliminary data.</text>
</comment>